<dbReference type="InParanoid" id="A0A151GB72"/>
<protein>
    <recommendedName>
        <fullName evidence="5">Concanavalin A-like lectin/glucanase</fullName>
    </recommendedName>
</protein>
<keyword evidence="2" id="KW-0732">Signal</keyword>
<organism evidence="3 4">
    <name type="scientific">Drechmeria coniospora</name>
    <name type="common">Nematophagous fungus</name>
    <name type="synonym">Meria coniospora</name>
    <dbReference type="NCBI Taxonomy" id="98403"/>
    <lineage>
        <taxon>Eukaryota</taxon>
        <taxon>Fungi</taxon>
        <taxon>Dikarya</taxon>
        <taxon>Ascomycota</taxon>
        <taxon>Pezizomycotina</taxon>
        <taxon>Sordariomycetes</taxon>
        <taxon>Hypocreomycetidae</taxon>
        <taxon>Hypocreales</taxon>
        <taxon>Ophiocordycipitaceae</taxon>
        <taxon>Drechmeria</taxon>
    </lineage>
</organism>
<feature type="chain" id="PRO_5007580421" description="Concanavalin A-like lectin/glucanase" evidence="2">
    <location>
        <begin position="18"/>
        <end position="271"/>
    </location>
</feature>
<dbReference type="InterPro" id="IPR000250">
    <property type="entry name" value="Peptidase_G1"/>
</dbReference>
<keyword evidence="4" id="KW-1185">Reference proteome</keyword>
<evidence type="ECO:0000313" key="3">
    <source>
        <dbReference type="EMBL" id="KYK54295.1"/>
    </source>
</evidence>
<gene>
    <name evidence="3" type="ORF">DCS_06252</name>
</gene>
<dbReference type="AlphaFoldDB" id="A0A151GB72"/>
<proteinExistence type="predicted"/>
<dbReference type="EMBL" id="LAYC01000003">
    <property type="protein sequence ID" value="KYK54295.1"/>
    <property type="molecule type" value="Genomic_DNA"/>
</dbReference>
<dbReference type="PANTHER" id="PTHR37536:SF1">
    <property type="entry name" value="ASPERGILLOPEPSIN, PUTAITVE (AFU_ORTHOLOGUE AFUA_7G01200)"/>
    <property type="match status" value="1"/>
</dbReference>
<dbReference type="Proteomes" id="UP000076580">
    <property type="component" value="Chromosome 03"/>
</dbReference>
<evidence type="ECO:0008006" key="5">
    <source>
        <dbReference type="Google" id="ProtNLM"/>
    </source>
</evidence>
<dbReference type="Pfam" id="PF01828">
    <property type="entry name" value="Peptidase_A4"/>
    <property type="match status" value="1"/>
</dbReference>
<dbReference type="PANTHER" id="PTHR37536">
    <property type="entry name" value="PUTATIVE (AFU_ORTHOLOGUE AFUA_3G02970)-RELATED"/>
    <property type="match status" value="1"/>
</dbReference>
<sequence>MLFSVFSALVLASFAGARSVGTPRIRDTVNSHPPLSQSSVVKRDVLSSNWAGPVKAGSGISVVEATWTVPNVSIPVGRSKTDQYWFYQWVGIDGVGNCTVLLQGGTGHTITNGVVDVYTWYEFYPANWIRGAVKGETANARPSSCREMDSKLLSPTVSIGDEVYTKVTATSNTTGTIHFWNKSTGFAATHRVKSVHGPLCQKSADWIAEDPGDLVPFPDFTTYDFHKCKATTSSGETLNLGGSEKWYMKQRGRVLASSEITSDTDVTFKNG</sequence>
<dbReference type="CDD" id="cd13426">
    <property type="entry name" value="Peptidase_G1"/>
    <property type="match status" value="1"/>
</dbReference>
<dbReference type="SUPFAM" id="SSF49899">
    <property type="entry name" value="Concanavalin A-like lectins/glucanases"/>
    <property type="match status" value="1"/>
</dbReference>
<dbReference type="GO" id="GO:0006508">
    <property type="term" value="P:proteolysis"/>
    <property type="evidence" value="ECO:0007669"/>
    <property type="project" value="InterPro"/>
</dbReference>
<dbReference type="STRING" id="98403.A0A151GB72"/>
<accession>A0A151GB72</accession>
<evidence type="ECO:0000256" key="2">
    <source>
        <dbReference type="SAM" id="SignalP"/>
    </source>
</evidence>
<dbReference type="GO" id="GO:0070007">
    <property type="term" value="F:glutamic-type endopeptidase activity"/>
    <property type="evidence" value="ECO:0007669"/>
    <property type="project" value="InterPro"/>
</dbReference>
<name>A0A151GB72_DRECN</name>
<evidence type="ECO:0000256" key="1">
    <source>
        <dbReference type="PIRSR" id="PIRSR600250-50"/>
    </source>
</evidence>
<feature type="active site" description="Proton acceptor" evidence="1">
    <location>
        <position position="209"/>
    </location>
</feature>
<feature type="signal peptide" evidence="2">
    <location>
        <begin position="1"/>
        <end position="17"/>
    </location>
</feature>
<evidence type="ECO:0000313" key="4">
    <source>
        <dbReference type="Proteomes" id="UP000076580"/>
    </source>
</evidence>
<dbReference type="RefSeq" id="XP_040653647.1">
    <property type="nucleotide sequence ID" value="XM_040803543.1"/>
</dbReference>
<reference evidence="3 4" key="1">
    <citation type="journal article" date="2016" name="Sci. Rep.">
        <title>Insights into Adaptations to a Near-Obligate Nematode Endoparasitic Lifestyle from the Finished Genome of Drechmeria coniospora.</title>
        <authorList>
            <person name="Zhang L."/>
            <person name="Zhou Z."/>
            <person name="Guo Q."/>
            <person name="Fokkens L."/>
            <person name="Miskei M."/>
            <person name="Pocsi I."/>
            <person name="Zhang W."/>
            <person name="Chen M."/>
            <person name="Wang L."/>
            <person name="Sun Y."/>
            <person name="Donzelli B.G."/>
            <person name="Gibson D.M."/>
            <person name="Nelson D.R."/>
            <person name="Luo J.G."/>
            <person name="Rep M."/>
            <person name="Liu H."/>
            <person name="Yang S."/>
            <person name="Wang J."/>
            <person name="Krasnoff S.B."/>
            <person name="Xu Y."/>
            <person name="Molnar I."/>
            <person name="Lin M."/>
        </authorList>
    </citation>
    <scope>NUCLEOTIDE SEQUENCE [LARGE SCALE GENOMIC DNA]</scope>
    <source>
        <strain evidence="3 4">ARSEF 6962</strain>
    </source>
</reference>
<dbReference type="Gene3D" id="2.60.120.700">
    <property type="entry name" value="Peptidase G1"/>
    <property type="match status" value="1"/>
</dbReference>
<dbReference type="InterPro" id="IPR038656">
    <property type="entry name" value="Peptidase_G1_sf"/>
</dbReference>
<dbReference type="InterPro" id="IPR013320">
    <property type="entry name" value="ConA-like_dom_sf"/>
</dbReference>
<comment type="caution">
    <text evidence="3">The sequence shown here is derived from an EMBL/GenBank/DDBJ whole genome shotgun (WGS) entry which is preliminary data.</text>
</comment>
<dbReference type="GeneID" id="63718895"/>